<dbReference type="RefSeq" id="WP_131850594.1">
    <property type="nucleotide sequence ID" value="NZ_SKFH01000002.1"/>
</dbReference>
<dbReference type="EMBL" id="SKFH01000002">
    <property type="protein sequence ID" value="TCZ74549.1"/>
    <property type="molecule type" value="Genomic_DNA"/>
</dbReference>
<dbReference type="Gene3D" id="1.25.40.10">
    <property type="entry name" value="Tetratricopeptide repeat domain"/>
    <property type="match status" value="3"/>
</dbReference>
<dbReference type="InterPro" id="IPR019734">
    <property type="entry name" value="TPR_rpt"/>
</dbReference>
<sequence>MNRQPRLLLTILMGVAGSLFALSAHAQPGYSLEIKKPEPYDNRTVKAEKTPTEKPIKTPKRLVQNMVTHYNYYFNANNKIDEVLAAAKGQHRDNYTRLLPFYNFSLDQTAAQAQSLDSVIIKAKTGIVLHDLRNDWIDNLYFLWGSAYYFQKQFDSAYTMFQFINWSFAPKEKDGYYRYIGSRMDGNNALRIATKEKKQSFPRRVVSEPPSRNDALLWQVRTLIEQNAYVEAGSLINTLRNDSSYPARLRDDLEEVQSYWYYRQEQWDSSARHLVLALGAAGTRQEKARWEFLAAQLFERTGHADDARTWYSKSIDHTDDPVMDVYARLNLIRLNKEGSDNYIDRNIATLLKMARRDRYEDYRDVIYSMLAQMELERGNLGAAQEYLARAGKYASDNGAVSNDAYLALADRSFDRKQYGSSARFYDSVKLASLAADDSLRVLSRKPLLTRLIFFTGTVERQDSLQRIAAMTDDERKEFVKKISRQLRRAKGLKEEADYQASRETPAADPFGAANNGNNRGEWYFYNDNAKRSGVAAFKQLWGDRPNVDNWRRQTDVATQLRNNLPETTRNVAKGGGPARNDDPLSFEALMAPVPLTPEALRASHDSIQYALRGLAQLYAADMEDYNSAIVTLEDLRKRYPRPDSLEQVLFGLYFAYRHAGNTAKAEEMKRLLQGSFPAGRYTAIATTGADPASTATTQKAATKAYEEVYDLYLSGRFAEAEGAKRAADSTYRTNTWNPQLLYIQAVAQVKQQQDSNAVRTLQTLITQNPNTVLAAKAQTLINVLNRRAQIEEELRNSDVKRNSDDTSAVVSAAPVVPKPQVPVAVVPVTRDTMTTAVKTPQAAPQVPRPRVDTVVTRPQAAPVASAGPYRFSADSSHYAVVVLTKVDVVFGNEARNAINRYNASAGITADTRVEPLNNDVKLLLVGPFVNAKGAIDYVQALKPIAPSQILPWLKASSYSFTILSPGNLNAVQNAKTLDAYIPFIDSKLPVKL</sequence>
<comment type="caution">
    <text evidence="3">The sequence shown here is derived from an EMBL/GenBank/DDBJ whole genome shotgun (WGS) entry which is preliminary data.</text>
</comment>
<keyword evidence="2" id="KW-0732">Signal</keyword>
<keyword evidence="4" id="KW-1185">Reference proteome</keyword>
<evidence type="ECO:0000256" key="1">
    <source>
        <dbReference type="SAM" id="MobiDB-lite"/>
    </source>
</evidence>
<accession>A0A4R4E4Z3</accession>
<organism evidence="3 4">
    <name type="scientific">Flaviaesturariibacter aridisoli</name>
    <dbReference type="NCBI Taxonomy" id="2545761"/>
    <lineage>
        <taxon>Bacteria</taxon>
        <taxon>Pseudomonadati</taxon>
        <taxon>Bacteroidota</taxon>
        <taxon>Chitinophagia</taxon>
        <taxon>Chitinophagales</taxon>
        <taxon>Chitinophagaceae</taxon>
        <taxon>Flaviaestuariibacter</taxon>
    </lineage>
</organism>
<dbReference type="Proteomes" id="UP000295164">
    <property type="component" value="Unassembled WGS sequence"/>
</dbReference>
<dbReference type="OrthoDB" id="1522549at2"/>
<gene>
    <name evidence="3" type="ORF">E0486_02680</name>
</gene>
<feature type="signal peptide" evidence="2">
    <location>
        <begin position="1"/>
        <end position="26"/>
    </location>
</feature>
<feature type="region of interest" description="Disordered" evidence="1">
    <location>
        <begin position="493"/>
        <end position="513"/>
    </location>
</feature>
<reference evidence="3 4" key="1">
    <citation type="submission" date="2019-03" db="EMBL/GenBank/DDBJ databases">
        <authorList>
            <person name="Kim M.K.M."/>
        </authorList>
    </citation>
    <scope>NUCLEOTIDE SEQUENCE [LARGE SCALE GENOMIC DNA]</scope>
    <source>
        <strain evidence="3 4">17J68-15</strain>
    </source>
</reference>
<evidence type="ECO:0000313" key="4">
    <source>
        <dbReference type="Proteomes" id="UP000295164"/>
    </source>
</evidence>
<feature type="chain" id="PRO_5020226220" description="Tetratricopeptide repeat protein" evidence="2">
    <location>
        <begin position="27"/>
        <end position="992"/>
    </location>
</feature>
<evidence type="ECO:0000256" key="2">
    <source>
        <dbReference type="SAM" id="SignalP"/>
    </source>
</evidence>
<name>A0A4R4E4Z3_9BACT</name>
<dbReference type="Pfam" id="PF13174">
    <property type="entry name" value="TPR_6"/>
    <property type="match status" value="2"/>
</dbReference>
<proteinExistence type="predicted"/>
<dbReference type="AlphaFoldDB" id="A0A4R4E4Z3"/>
<evidence type="ECO:0008006" key="5">
    <source>
        <dbReference type="Google" id="ProtNLM"/>
    </source>
</evidence>
<evidence type="ECO:0000313" key="3">
    <source>
        <dbReference type="EMBL" id="TCZ74549.1"/>
    </source>
</evidence>
<dbReference type="InterPro" id="IPR011990">
    <property type="entry name" value="TPR-like_helical_dom_sf"/>
</dbReference>
<protein>
    <recommendedName>
        <fullName evidence="5">Tetratricopeptide repeat protein</fullName>
    </recommendedName>
</protein>